<reference evidence="2 3" key="1">
    <citation type="submission" date="2019-09" db="EMBL/GenBank/DDBJ databases">
        <title>Actinomadura physcomitrii sp. nov., a novel actinomycete isolated from moss [Physcomitrium sphaericum (Ludw) Fuernr].</title>
        <authorList>
            <person name="Zhuang X."/>
            <person name="Liu C."/>
        </authorList>
    </citation>
    <scope>NUCLEOTIDE SEQUENCE [LARGE SCALE GENOMIC DNA]</scope>
    <source>
        <strain evidence="2 3">HMC1</strain>
    </source>
</reference>
<comment type="caution">
    <text evidence="2">The sequence shown here is derived from an EMBL/GenBank/DDBJ whole genome shotgun (WGS) entry which is preliminary data.</text>
</comment>
<feature type="domain" description="MrfA-like Zn-binding" evidence="1">
    <location>
        <begin position="9"/>
        <end position="83"/>
    </location>
</feature>
<name>A0A6H9YKX6_9ACTN</name>
<gene>
    <name evidence="2" type="ORF">F8566_44060</name>
</gene>
<dbReference type="OrthoDB" id="9134227at2"/>
<keyword evidence="3" id="KW-1185">Reference proteome</keyword>
<dbReference type="RefSeq" id="WP_151569386.1">
    <property type="nucleotide sequence ID" value="NZ_WBMT01000028.1"/>
</dbReference>
<dbReference type="Pfam" id="PF09369">
    <property type="entry name" value="MZB"/>
    <property type="match status" value="1"/>
</dbReference>
<proteinExistence type="predicted"/>
<accession>A0A6H9YKX6</accession>
<protein>
    <submittedName>
        <fullName evidence="2">DUF1998 domain-containing protein</fullName>
    </submittedName>
</protein>
<dbReference type="InterPro" id="IPR018973">
    <property type="entry name" value="MZB"/>
</dbReference>
<dbReference type="AlphaFoldDB" id="A0A6H9YKX6"/>
<evidence type="ECO:0000259" key="1">
    <source>
        <dbReference type="Pfam" id="PF09369"/>
    </source>
</evidence>
<dbReference type="EMBL" id="WBMT01000028">
    <property type="protein sequence ID" value="KAB2340889.1"/>
    <property type="molecule type" value="Genomic_DNA"/>
</dbReference>
<organism evidence="2 3">
    <name type="scientific">Actinomadura rudentiformis</name>
    <dbReference type="NCBI Taxonomy" id="359158"/>
    <lineage>
        <taxon>Bacteria</taxon>
        <taxon>Bacillati</taxon>
        <taxon>Actinomycetota</taxon>
        <taxon>Actinomycetes</taxon>
        <taxon>Streptosporangiales</taxon>
        <taxon>Thermomonosporaceae</taxon>
        <taxon>Actinomadura</taxon>
    </lineage>
</organism>
<sequence length="93" mass="10031">MMMHTPANGIINEWALDCCYPAASLRERLYVSDTMTGILIYTATSDSTGSLGGIVAQTEYGDFSGSIRRALDRVSWCSADPLCIESRPPAPAI</sequence>
<evidence type="ECO:0000313" key="3">
    <source>
        <dbReference type="Proteomes" id="UP000468735"/>
    </source>
</evidence>
<dbReference type="Proteomes" id="UP000468735">
    <property type="component" value="Unassembled WGS sequence"/>
</dbReference>
<evidence type="ECO:0000313" key="2">
    <source>
        <dbReference type="EMBL" id="KAB2340889.1"/>
    </source>
</evidence>